<dbReference type="PANTHER" id="PTHR43404">
    <property type="entry name" value="LIPOPOLYSACCHARIDE CHOLINEPHOSPHOTRANSFERASE LICD"/>
    <property type="match status" value="1"/>
</dbReference>
<gene>
    <name evidence="2" type="ORF">HMPREF3228_00754</name>
</gene>
<evidence type="ECO:0000313" key="3">
    <source>
        <dbReference type="Proteomes" id="UP000070065"/>
    </source>
</evidence>
<organism evidence="2 3">
    <name type="scientific">Streptococcus mitis</name>
    <dbReference type="NCBI Taxonomy" id="28037"/>
    <lineage>
        <taxon>Bacteria</taxon>
        <taxon>Bacillati</taxon>
        <taxon>Bacillota</taxon>
        <taxon>Bacilli</taxon>
        <taxon>Lactobacillales</taxon>
        <taxon>Streptococcaceae</taxon>
        <taxon>Streptococcus</taxon>
        <taxon>Streptococcus mitis group</taxon>
    </lineage>
</organism>
<reference evidence="2 3" key="1">
    <citation type="submission" date="2016-01" db="EMBL/GenBank/DDBJ databases">
        <authorList>
            <person name="Oliw E.H."/>
        </authorList>
    </citation>
    <scope>NUCLEOTIDE SEQUENCE [LARGE SCALE GENOMIC DNA]</scope>
    <source>
        <strain evidence="2 3">CMW7705B</strain>
    </source>
</reference>
<dbReference type="PANTHER" id="PTHR43404:SF2">
    <property type="entry name" value="LIPOPOLYSACCHARIDE CHOLINEPHOSPHOTRANSFERASE LICD"/>
    <property type="match status" value="1"/>
</dbReference>
<protein>
    <submittedName>
        <fullName evidence="2">LICD family protein</fullName>
    </submittedName>
</protein>
<dbReference type="GO" id="GO:0009100">
    <property type="term" value="P:glycoprotein metabolic process"/>
    <property type="evidence" value="ECO:0007669"/>
    <property type="project" value="UniProtKB-ARBA"/>
</dbReference>
<evidence type="ECO:0000313" key="2">
    <source>
        <dbReference type="EMBL" id="KXA61457.1"/>
    </source>
</evidence>
<name>A0A133S071_STRMT</name>
<dbReference type="Proteomes" id="UP000070065">
    <property type="component" value="Unassembled WGS sequence"/>
</dbReference>
<dbReference type="InterPro" id="IPR052942">
    <property type="entry name" value="LPS_cholinephosphotransferase"/>
</dbReference>
<dbReference type="EMBL" id="LRQR01000046">
    <property type="protein sequence ID" value="KXA61457.1"/>
    <property type="molecule type" value="Genomic_DNA"/>
</dbReference>
<dbReference type="InterPro" id="IPR007074">
    <property type="entry name" value="LicD/FKTN/FKRP_NTP_transf"/>
</dbReference>
<feature type="domain" description="LicD/FKTN/FKRP nucleotidyltransferase" evidence="1">
    <location>
        <begin position="35"/>
        <end position="256"/>
    </location>
</feature>
<proteinExistence type="predicted"/>
<evidence type="ECO:0000259" key="1">
    <source>
        <dbReference type="Pfam" id="PF04991"/>
    </source>
</evidence>
<dbReference type="Pfam" id="PF04991">
    <property type="entry name" value="LicD"/>
    <property type="match status" value="1"/>
</dbReference>
<sequence>MNFTLINWRIRMQYLEKEEIKEIQLALLDYIDETCKKHDIPYFLSYGTMLGAIRHKGMIPWDDDIDISLYREDYERLLKIIEEEDHPRYKVLSYDTSSWYFHNFASILDTSTVIEDHVKYKRHDTSLFIDVFPIDRFTDLSIVDKSYKYVALRQLAYIKKSRAVHGDSKLKDFLRLCSWYALRFVNPRYFYKKIDKLVKNSVVEQPKYEGMVGVDKEGMKGVFQINTFKELILTEFEGRMLPIPKNYDVFLTQMYGDYMTPPSKEMQEWYSHSIKAFRKVEK</sequence>
<comment type="caution">
    <text evidence="2">The sequence shown here is derived from an EMBL/GenBank/DDBJ whole genome shotgun (WGS) entry which is preliminary data.</text>
</comment>
<dbReference type="PATRIC" id="fig|28037.231.peg.749"/>
<dbReference type="AlphaFoldDB" id="A0A133S071"/>
<accession>A0A133S071</accession>